<sequence length="333" mass="37908">MSLSSKLLVYAYYGAYNLPHEKYGESYHLYRIVHEHLTEAYKVDASCVRRDIATARCLNSGDLCFDLARQLLDVGEVAARLAAWYSCGDATGLCADVQRALVDIDRYAPVEKRAIKGCNIFALDAIADIPGDVLDGLQGIIGRFIYFVRCNELERVADVFDPQIKAKGWWYHKFCVLTYMHRITTNAVPAKLITRLRDAVTKFIQPEHKGNCAPAMADMYGRFCGISREHFSHHKTASMHLLFQYMRNDVTWADESHPSFRVIKDFGRCCKETYTDLRAEADALYITATTDEKKNALFDLLCCVNAADLDADCYDYIVNKFYNFKSLNKTIDV</sequence>
<keyword evidence="2" id="KW-1185">Reference proteome</keyword>
<reference evidence="1 2" key="1">
    <citation type="journal article" date="2014" name="Genome Announc.">
        <title>Genome Sequence of an Alphabaculovirus Isolated from Choristoneura murinana.</title>
        <authorList>
            <person name="Rohrmann G.F."/>
            <person name="Erlandson M.A."/>
            <person name="Theilmann D.A."/>
        </authorList>
    </citation>
    <scope>NUCLEOTIDE SEQUENCE [LARGE SCALE GENOMIC DNA]</scope>
    <source>
        <strain evidence="1 2">Darmstadt</strain>
    </source>
</reference>
<protein>
    <submittedName>
        <fullName evidence="1">Ac11</fullName>
    </submittedName>
</protein>
<proteinExistence type="predicted"/>
<dbReference type="KEGG" id="vg:18126089"/>
<organism evidence="1 2">
    <name type="scientific">Choristoneura murinana nucleopolyhedrovirus</name>
    <dbReference type="NCBI Taxonomy" id="1987479"/>
    <lineage>
        <taxon>Viruses</taxon>
        <taxon>Viruses incertae sedis</taxon>
        <taxon>Naldaviricetes</taxon>
        <taxon>Lefavirales</taxon>
        <taxon>Baculoviridae</taxon>
        <taxon>Alphabaculovirus</taxon>
        <taxon>Alphabaculovirus chomurinanae</taxon>
    </lineage>
</organism>
<accession>V9XTY7</accession>
<dbReference type="RefSeq" id="YP_008992232.1">
    <property type="nucleotide sequence ID" value="NC_023177.1"/>
</dbReference>
<dbReference type="GeneID" id="18126089"/>
<dbReference type="Proteomes" id="UP000203482">
    <property type="component" value="Segment"/>
</dbReference>
<name>V9XTY7_9ABAC</name>
<dbReference type="InterPro" id="IPR009815">
    <property type="entry name" value="AcMNPV_AC11"/>
</dbReference>
<gene>
    <name evidence="1" type="ORF">chmu140</name>
</gene>
<dbReference type="OrthoDB" id="5383at10239"/>
<evidence type="ECO:0000313" key="1">
    <source>
        <dbReference type="EMBL" id="AHD25626.1"/>
    </source>
</evidence>
<dbReference type="EMBL" id="KF894742">
    <property type="protein sequence ID" value="AHD25626.1"/>
    <property type="molecule type" value="Genomic_DNA"/>
</dbReference>
<evidence type="ECO:0000313" key="2">
    <source>
        <dbReference type="Proteomes" id="UP000203482"/>
    </source>
</evidence>
<dbReference type="Pfam" id="PF07138">
    <property type="entry name" value="AcMNPV_AC11"/>
    <property type="match status" value="1"/>
</dbReference>